<evidence type="ECO:0008006" key="3">
    <source>
        <dbReference type="Google" id="ProtNLM"/>
    </source>
</evidence>
<proteinExistence type="predicted"/>
<evidence type="ECO:0000313" key="2">
    <source>
        <dbReference type="Proteomes" id="UP000289738"/>
    </source>
</evidence>
<evidence type="ECO:0000313" key="1">
    <source>
        <dbReference type="EMBL" id="RYR40338.1"/>
    </source>
</evidence>
<accession>A0A445BNT8</accession>
<protein>
    <recommendedName>
        <fullName evidence="3">FAR1 domain-containing protein</fullName>
    </recommendedName>
</protein>
<comment type="caution">
    <text evidence="1">The sequence shown here is derived from an EMBL/GenBank/DDBJ whole genome shotgun (WGS) entry which is preliminary data.</text>
</comment>
<keyword evidence="2" id="KW-1185">Reference proteome</keyword>
<organism evidence="1 2">
    <name type="scientific">Arachis hypogaea</name>
    <name type="common">Peanut</name>
    <dbReference type="NCBI Taxonomy" id="3818"/>
    <lineage>
        <taxon>Eukaryota</taxon>
        <taxon>Viridiplantae</taxon>
        <taxon>Streptophyta</taxon>
        <taxon>Embryophyta</taxon>
        <taxon>Tracheophyta</taxon>
        <taxon>Spermatophyta</taxon>
        <taxon>Magnoliopsida</taxon>
        <taxon>eudicotyledons</taxon>
        <taxon>Gunneridae</taxon>
        <taxon>Pentapetalae</taxon>
        <taxon>rosids</taxon>
        <taxon>fabids</taxon>
        <taxon>Fabales</taxon>
        <taxon>Fabaceae</taxon>
        <taxon>Papilionoideae</taxon>
        <taxon>50 kb inversion clade</taxon>
        <taxon>dalbergioids sensu lato</taxon>
        <taxon>Dalbergieae</taxon>
        <taxon>Pterocarpus clade</taxon>
        <taxon>Arachis</taxon>
    </lineage>
</organism>
<dbReference type="AlphaFoldDB" id="A0A445BNT8"/>
<dbReference type="PANTHER" id="PTHR46328">
    <property type="entry name" value="FAR-RED IMPAIRED RESPONSIVE (FAR1) FAMILY PROTEIN-RELATED"/>
    <property type="match status" value="1"/>
</dbReference>
<gene>
    <name evidence="1" type="ORF">Ahy_A09g046070</name>
</gene>
<sequence length="50" mass="5878">MTFNTLKVAAKFYMDYAKAVGFSTRVQSTNKKKNEIKNELITCSREEKWK</sequence>
<reference evidence="1 2" key="1">
    <citation type="submission" date="2019-01" db="EMBL/GenBank/DDBJ databases">
        <title>Sequencing of cultivated peanut Arachis hypogaea provides insights into genome evolution and oil improvement.</title>
        <authorList>
            <person name="Chen X."/>
        </authorList>
    </citation>
    <scope>NUCLEOTIDE SEQUENCE [LARGE SCALE GENOMIC DNA]</scope>
    <source>
        <strain evidence="2">cv. Fuhuasheng</strain>
        <tissue evidence="1">Leaves</tissue>
    </source>
</reference>
<name>A0A445BNT8_ARAHY</name>
<dbReference type="Proteomes" id="UP000289738">
    <property type="component" value="Chromosome A09"/>
</dbReference>
<dbReference type="EMBL" id="SDMP01000009">
    <property type="protein sequence ID" value="RYR40338.1"/>
    <property type="molecule type" value="Genomic_DNA"/>
</dbReference>